<evidence type="ECO:0000256" key="2">
    <source>
        <dbReference type="ARBA" id="ARBA00022730"/>
    </source>
</evidence>
<dbReference type="PROSITE" id="PS00053">
    <property type="entry name" value="RIBOSOMAL_S8"/>
    <property type="match status" value="1"/>
</dbReference>
<evidence type="ECO:0000313" key="11">
    <source>
        <dbReference type="EMBL" id="APR64944.1"/>
    </source>
</evidence>
<dbReference type="HAMAP" id="MF_01302_B">
    <property type="entry name" value="Ribosomal_uS8_B"/>
    <property type="match status" value="1"/>
</dbReference>
<accession>A0A023PYB6</accession>
<dbReference type="GO" id="GO:1990904">
    <property type="term" value="C:ribonucleoprotein complex"/>
    <property type="evidence" value="ECO:0007669"/>
    <property type="project" value="UniProtKB-KW"/>
</dbReference>
<evidence type="ECO:0000256" key="7">
    <source>
        <dbReference type="ARBA" id="ARBA00046740"/>
    </source>
</evidence>
<dbReference type="InterPro" id="IPR047863">
    <property type="entry name" value="Ribosomal_uS8_CS"/>
</dbReference>
<protein>
    <recommendedName>
        <fullName evidence="6 8">Small ribosomal subunit protein uS8</fullName>
    </recommendedName>
</protein>
<sequence>MAVTHSVGDMLTKIRNASRVKHESVDLKMSKINKSILNILKEEGYIKNYSIFDKKGISYIRAILNYDKNRNPAINKIDAISTPGRKVYSSYKNMPRIKNGYGILIVSSSKGVITGKQARDSKVGGELICSVW</sequence>
<evidence type="ECO:0000256" key="1">
    <source>
        <dbReference type="ARBA" id="ARBA00006471"/>
    </source>
</evidence>
<dbReference type="FunFam" id="3.30.1370.30:FF:000002">
    <property type="entry name" value="30S ribosomal protein S8"/>
    <property type="match status" value="1"/>
</dbReference>
<evidence type="ECO:0000256" key="3">
    <source>
        <dbReference type="ARBA" id="ARBA00022884"/>
    </source>
</evidence>
<dbReference type="GO" id="GO:0005840">
    <property type="term" value="C:ribosome"/>
    <property type="evidence" value="ECO:0007669"/>
    <property type="project" value="UniProtKB-KW"/>
</dbReference>
<evidence type="ECO:0000313" key="10">
    <source>
        <dbReference type="EMBL" id="AHX39233.1"/>
    </source>
</evidence>
<reference evidence="10" key="1">
    <citation type="journal article" date="2014" name="Infect. Genet. Evol.">
        <title>Phylogeny of a relapsing fever Borrelia species transmitted by the hard tick Ixodes scapularis.</title>
        <authorList>
            <person name="Barbour A.G."/>
        </authorList>
    </citation>
    <scope>NUCLEOTIDE SEQUENCE</scope>
    <source>
        <strain evidence="10">Es</strain>
    </source>
</reference>
<dbReference type="InterPro" id="IPR000630">
    <property type="entry name" value="Ribosomal_uS8"/>
</dbReference>
<keyword evidence="2 8" id="KW-0699">rRNA-binding</keyword>
<dbReference type="RefSeq" id="WP_025419670.1">
    <property type="nucleotide sequence ID" value="NZ_CP013704.1"/>
</dbReference>
<evidence type="ECO:0000256" key="6">
    <source>
        <dbReference type="ARBA" id="ARBA00035258"/>
    </source>
</evidence>
<keyword evidence="3 8" id="KW-0694">RNA-binding</keyword>
<dbReference type="GO" id="GO:0003735">
    <property type="term" value="F:structural constituent of ribosome"/>
    <property type="evidence" value="ECO:0007669"/>
    <property type="project" value="InterPro"/>
</dbReference>
<dbReference type="KEGG" id="bane:N187_02420"/>
<comment type="subunit">
    <text evidence="7 8">Part of the 30S ribosomal subunit. Contacts proteins S5 and S12.</text>
</comment>
<gene>
    <name evidence="10" type="primary">rspH</name>
    <name evidence="8" type="synonym">rpsH</name>
    <name evidence="11" type="ORF">N187_02420</name>
</gene>
<name>A0A023PYB6_BORAN</name>
<evidence type="ECO:0000256" key="4">
    <source>
        <dbReference type="ARBA" id="ARBA00022980"/>
    </source>
</evidence>
<dbReference type="GO" id="GO:0019843">
    <property type="term" value="F:rRNA binding"/>
    <property type="evidence" value="ECO:0007669"/>
    <property type="project" value="UniProtKB-UniRule"/>
</dbReference>
<dbReference type="GO" id="GO:0005737">
    <property type="term" value="C:cytoplasm"/>
    <property type="evidence" value="ECO:0007669"/>
    <property type="project" value="UniProtKB-ARBA"/>
</dbReference>
<dbReference type="Pfam" id="PF00410">
    <property type="entry name" value="Ribosomal_S8"/>
    <property type="match status" value="1"/>
</dbReference>
<reference evidence="11 12" key="2">
    <citation type="submission" date="2015-12" db="EMBL/GenBank/DDBJ databases">
        <title>Chromosome of the avian spirochetosis agent Borrelia anserina Es.</title>
        <authorList>
            <person name="Elbir H."/>
            <person name="Sitlani P."/>
            <person name="Bergstroem S."/>
            <person name="Barbour A.G."/>
        </authorList>
    </citation>
    <scope>NUCLEOTIDE SEQUENCE [LARGE SCALE GENOMIC DNA]</scope>
    <source>
        <strain evidence="11 12">Es</strain>
    </source>
</reference>
<dbReference type="Gene3D" id="3.30.1370.30">
    <property type="match status" value="1"/>
</dbReference>
<dbReference type="EMBL" id="CP013704">
    <property type="protein sequence ID" value="APR64944.1"/>
    <property type="molecule type" value="Genomic_DNA"/>
</dbReference>
<keyword evidence="12" id="KW-1185">Reference proteome</keyword>
<dbReference type="FunFam" id="3.30.1490.10:FF:000001">
    <property type="entry name" value="30S ribosomal protein S8"/>
    <property type="match status" value="1"/>
</dbReference>
<dbReference type="Proteomes" id="UP000185502">
    <property type="component" value="Chromosome"/>
</dbReference>
<dbReference type="SUPFAM" id="SSF56047">
    <property type="entry name" value="Ribosomal protein S8"/>
    <property type="match status" value="1"/>
</dbReference>
<keyword evidence="5 8" id="KW-0687">Ribonucleoprotein</keyword>
<organism evidence="10">
    <name type="scientific">Borrelia anserina Es</name>
    <dbReference type="NCBI Taxonomy" id="1365188"/>
    <lineage>
        <taxon>Bacteria</taxon>
        <taxon>Pseudomonadati</taxon>
        <taxon>Spirochaetota</taxon>
        <taxon>Spirochaetia</taxon>
        <taxon>Spirochaetales</taxon>
        <taxon>Borreliaceae</taxon>
        <taxon>Borrelia</taxon>
    </lineage>
</organism>
<comment type="function">
    <text evidence="8">One of the primary rRNA binding proteins, it binds directly to 16S rRNA central domain where it helps coordinate assembly of the platform of the 30S subunit.</text>
</comment>
<dbReference type="NCBIfam" id="NF001109">
    <property type="entry name" value="PRK00136.1"/>
    <property type="match status" value="1"/>
</dbReference>
<dbReference type="EMBL" id="KJ136511">
    <property type="protein sequence ID" value="AHX39233.1"/>
    <property type="molecule type" value="Genomic_DNA"/>
</dbReference>
<evidence type="ECO:0000256" key="8">
    <source>
        <dbReference type="HAMAP-Rule" id="MF_01302"/>
    </source>
</evidence>
<dbReference type="AlphaFoldDB" id="A0A023PYB6"/>
<dbReference type="InterPro" id="IPR035987">
    <property type="entry name" value="Ribosomal_uS8_sf"/>
</dbReference>
<dbReference type="Gene3D" id="3.30.1490.10">
    <property type="match status" value="1"/>
</dbReference>
<dbReference type="PANTHER" id="PTHR11758">
    <property type="entry name" value="40S RIBOSOMAL PROTEIN S15A"/>
    <property type="match status" value="1"/>
</dbReference>
<evidence type="ECO:0000256" key="9">
    <source>
        <dbReference type="RuleBase" id="RU003660"/>
    </source>
</evidence>
<proteinExistence type="inferred from homology"/>
<evidence type="ECO:0000256" key="5">
    <source>
        <dbReference type="ARBA" id="ARBA00023274"/>
    </source>
</evidence>
<dbReference type="GO" id="GO:0006412">
    <property type="term" value="P:translation"/>
    <property type="evidence" value="ECO:0007669"/>
    <property type="project" value="UniProtKB-UniRule"/>
</dbReference>
<comment type="similarity">
    <text evidence="1 8 9">Belongs to the universal ribosomal protein uS8 family.</text>
</comment>
<keyword evidence="4 8" id="KW-0689">Ribosomal protein</keyword>
<evidence type="ECO:0000313" key="12">
    <source>
        <dbReference type="Proteomes" id="UP000185502"/>
    </source>
</evidence>